<sequence length="110" mass="12270">MAFEFREYRMQFERVPPGTRAVDRRALGRRSKLGGKPTWEHGGQTPACARCSEPMSFLAQIDSIEHEDPKNPHAIDALSDDQQYMFGDVGMVYVFLCLTCGEGATVIQSG</sequence>
<accession>W0RQ67</accession>
<organism evidence="2 3">
    <name type="scientific">Gemmatirosa kalamazoonensis</name>
    <dbReference type="NCBI Taxonomy" id="861299"/>
    <lineage>
        <taxon>Bacteria</taxon>
        <taxon>Pseudomonadati</taxon>
        <taxon>Gemmatimonadota</taxon>
        <taxon>Gemmatimonadia</taxon>
        <taxon>Gemmatimonadales</taxon>
        <taxon>Gemmatimonadaceae</taxon>
        <taxon>Gemmatirosa</taxon>
    </lineage>
</organism>
<geneLocation type="plasmid" evidence="2 3">
    <name>1</name>
</geneLocation>
<dbReference type="InParanoid" id="W0RQ67"/>
<proteinExistence type="predicted"/>
<dbReference type="KEGG" id="gba:J421_5316"/>
<protein>
    <recommendedName>
        <fullName evidence="4">DUF1963 domain-containing protein</fullName>
    </recommendedName>
</protein>
<evidence type="ECO:0000313" key="2">
    <source>
        <dbReference type="EMBL" id="AHG92851.1"/>
    </source>
</evidence>
<dbReference type="Gene3D" id="2.30.320.10">
    <property type="entry name" value="YwqG-like"/>
    <property type="match status" value="1"/>
</dbReference>
<evidence type="ECO:0000256" key="1">
    <source>
        <dbReference type="SAM" id="MobiDB-lite"/>
    </source>
</evidence>
<evidence type="ECO:0000313" key="3">
    <source>
        <dbReference type="Proteomes" id="UP000019151"/>
    </source>
</evidence>
<keyword evidence="2" id="KW-0614">Plasmid</keyword>
<evidence type="ECO:0008006" key="4">
    <source>
        <dbReference type="Google" id="ProtNLM"/>
    </source>
</evidence>
<keyword evidence="3" id="KW-1185">Reference proteome</keyword>
<dbReference type="OrthoDB" id="5351532at2"/>
<feature type="region of interest" description="Disordered" evidence="1">
    <location>
        <begin position="21"/>
        <end position="45"/>
    </location>
</feature>
<reference evidence="2 3" key="1">
    <citation type="journal article" date="2014" name="Genome Announc.">
        <title>Genome Sequence and Methylome of Soil Bacterium Gemmatirosa kalamazoonensis KBS708T, a Member of the Rarely Cultivated Gemmatimonadetes Phylum.</title>
        <authorList>
            <person name="Debruyn J.M."/>
            <person name="Radosevich M."/>
            <person name="Wommack K.E."/>
            <person name="Polson S.W."/>
            <person name="Hauser L.J."/>
            <person name="Fawaz M.N."/>
            <person name="Korlach J."/>
            <person name="Tsai Y.C."/>
        </authorList>
    </citation>
    <scope>NUCLEOTIDE SEQUENCE [LARGE SCALE GENOMIC DNA]</scope>
    <source>
        <strain evidence="2 3">KBS708</strain>
        <plasmid evidence="3">Plasmid 1</plasmid>
    </source>
</reference>
<dbReference type="AlphaFoldDB" id="W0RQ67"/>
<dbReference type="EMBL" id="CP007129">
    <property type="protein sequence ID" value="AHG92851.1"/>
    <property type="molecule type" value="Genomic_DNA"/>
</dbReference>
<dbReference type="Proteomes" id="UP000019151">
    <property type="component" value="Plasmid 1"/>
</dbReference>
<name>W0RQ67_9BACT</name>
<dbReference type="HOGENOM" id="CLU_2167330_0_0_0"/>
<gene>
    <name evidence="2" type="ORF">J421_5316</name>
</gene>
<dbReference type="RefSeq" id="WP_025414179.1">
    <property type="nucleotide sequence ID" value="NZ_CP007129.1"/>
</dbReference>